<dbReference type="InterPro" id="IPR036397">
    <property type="entry name" value="RNaseH_sf"/>
</dbReference>
<dbReference type="InterPro" id="IPR003165">
    <property type="entry name" value="Piwi"/>
</dbReference>
<dbReference type="Gene3D" id="3.30.420.10">
    <property type="entry name" value="Ribonuclease H-like superfamily/Ribonuclease H"/>
    <property type="match status" value="1"/>
</dbReference>
<reference evidence="3" key="2">
    <citation type="submission" date="2023-06" db="EMBL/GenBank/DDBJ databases">
        <authorList>
            <consortium name="Lawrence Berkeley National Laboratory"/>
            <person name="Haridas S."/>
            <person name="Hensen N."/>
            <person name="Bonometti L."/>
            <person name="Westerberg I."/>
            <person name="Brannstrom I.O."/>
            <person name="Guillou S."/>
            <person name="Cros-Aarteil S."/>
            <person name="Calhoun S."/>
            <person name="Kuo A."/>
            <person name="Mondo S."/>
            <person name="Pangilinan J."/>
            <person name="Riley R."/>
            <person name="Labutti K."/>
            <person name="Andreopoulos B."/>
            <person name="Lipzen A."/>
            <person name="Chen C."/>
            <person name="Yanf M."/>
            <person name="Daum C."/>
            <person name="Ng V."/>
            <person name="Clum A."/>
            <person name="Steindorff A."/>
            <person name="Ohm R."/>
            <person name="Martin F."/>
            <person name="Silar P."/>
            <person name="Natvig D."/>
            <person name="Lalanne C."/>
            <person name="Gautier V."/>
            <person name="Ament-Velasquez S.L."/>
            <person name="Kruys A."/>
            <person name="Hutchinson M.I."/>
            <person name="Powell A.J."/>
            <person name="Barry K."/>
            <person name="Miller A.N."/>
            <person name="Grigoriev I.V."/>
            <person name="Debuchy R."/>
            <person name="Gladieux P."/>
            <person name="Thoren M.H."/>
            <person name="Johannesson H."/>
        </authorList>
    </citation>
    <scope>NUCLEOTIDE SEQUENCE</scope>
    <source>
        <strain evidence="3">CBS 118394</strain>
    </source>
</reference>
<organism evidence="3 4">
    <name type="scientific">Apodospora peruviana</name>
    <dbReference type="NCBI Taxonomy" id="516989"/>
    <lineage>
        <taxon>Eukaryota</taxon>
        <taxon>Fungi</taxon>
        <taxon>Dikarya</taxon>
        <taxon>Ascomycota</taxon>
        <taxon>Pezizomycotina</taxon>
        <taxon>Sordariomycetes</taxon>
        <taxon>Sordariomycetidae</taxon>
        <taxon>Sordariales</taxon>
        <taxon>Lasiosphaeriaceae</taxon>
        <taxon>Apodospora</taxon>
    </lineage>
</organism>
<feature type="compositionally biased region" description="Polar residues" evidence="1">
    <location>
        <begin position="22"/>
        <end position="44"/>
    </location>
</feature>
<feature type="domain" description="Piwi" evidence="2">
    <location>
        <begin position="673"/>
        <end position="989"/>
    </location>
</feature>
<protein>
    <submittedName>
        <fullName evidence="3">Piwi domain-containing protein</fullName>
    </submittedName>
</protein>
<gene>
    <name evidence="3" type="ORF">B0H66DRAFT_597196</name>
</gene>
<evidence type="ECO:0000259" key="2">
    <source>
        <dbReference type="PROSITE" id="PS50822"/>
    </source>
</evidence>
<dbReference type="AlphaFoldDB" id="A0AAE0IRG2"/>
<feature type="compositionally biased region" description="Pro residues" evidence="1">
    <location>
        <begin position="1"/>
        <end position="12"/>
    </location>
</feature>
<evidence type="ECO:0000256" key="1">
    <source>
        <dbReference type="SAM" id="MobiDB-lite"/>
    </source>
</evidence>
<dbReference type="GO" id="GO:0003676">
    <property type="term" value="F:nucleic acid binding"/>
    <property type="evidence" value="ECO:0007669"/>
    <property type="project" value="InterPro"/>
</dbReference>
<comment type="caution">
    <text evidence="3">The sequence shown here is derived from an EMBL/GenBank/DDBJ whole genome shotgun (WGS) entry which is preliminary data.</text>
</comment>
<feature type="region of interest" description="Disordered" evidence="1">
    <location>
        <begin position="1"/>
        <end position="100"/>
    </location>
</feature>
<feature type="compositionally biased region" description="Low complexity" evidence="1">
    <location>
        <begin position="78"/>
        <end position="93"/>
    </location>
</feature>
<evidence type="ECO:0000313" key="4">
    <source>
        <dbReference type="Proteomes" id="UP001283341"/>
    </source>
</evidence>
<sequence length="1019" mass="113318">MVIKPPPPPPYPGKRGIPRPSTEVTQVEINTQATPQPVFQSPSTIVPEVAIDTQRTQPSPRQESSQNEATVVGPEGQPPDQDQNPDQQSSQNQVARQVTEETKLPCRLGYEKKGRAVTLWTNHVELKPPPDIKLFHYDLKITRRARTTPEAETAPVPAVGTAPEAKNTPHSPAGKKLGHAIYQLLKTVPELMDLCDEGDLVSDFNQTIITTRELASDPSSFNFTYCGEKSNNRGKYYTAELKFTKVLNVDDLLRSLEAKTLSEETNVKKEEFTQAFNIWLRHLSKYLSMVNEPQKQVVVGSEAFSLMGRSKVQQETERRLSGSTVAIRGFFSSIRMATARVLVNINVTHGAFHPAIPLNSLIPALGKEFGKNGLEGRRRWEMISKAIQGIRVRVELPRAEQSGSGSGSDSKTPGDMWKSIAGLALLTDGQHLDPRPEEPPKFGERAEKAGCGISISENEFGQSEEGGGNGRWVRVVDHFRTKYPGLVIKNDDIVVNLGNQHRPQYFPAGICFVVRGQSKMALTPGETREMIDFSVLDPSRSIDHIVKDGFGTIGIAPPRQGLLFNPNPDLITVPGHQLPSPQVTFGGVGMGGFASWNLRGNHIRYSKVAPCGAWAVLAVNEYRMEFSKDVAEILATKMKSRGMVVPEPTLHSDNKIENDVRSQSDAAGDVAHGVQTVCMRKKALKNDKTKRINDGQEENKVNQYIDNVLLKVNSKLGGDNQHVTFASQSLRETQGKTPKTMIVGLDVTHPSPGSADNAPSVAGMVASVDQHLQQWRATMEYQDKGKQEIAYEDCIHSLFKPHPTRWKDNHKEYPQNIIGYRDGVSEGQYNQVINQECAYLTAACSQLYGEQEQPKITAVVVGKRHHTRFYPLDNTGPDYYHRNNPKAGTVVDRGITSQFVWDFFLQAHEAIKGTTHPTHYVVVVDEVFKNIQKNDPLFTLSKFNNHTEILHDLTQALFYSFGRCTRAIGVCTPANLADKVCDGARFYSNNVYTTRTSTTSLPKERIRIHDNIKETMFFV</sequence>
<dbReference type="SMART" id="SM00950">
    <property type="entry name" value="Piwi"/>
    <property type="match status" value="1"/>
</dbReference>
<dbReference type="PANTHER" id="PTHR22891">
    <property type="entry name" value="EUKARYOTIC TRANSLATION INITIATION FACTOR 2C"/>
    <property type="match status" value="1"/>
</dbReference>
<dbReference type="Pfam" id="PF16486">
    <property type="entry name" value="ArgoN"/>
    <property type="match status" value="1"/>
</dbReference>
<proteinExistence type="predicted"/>
<dbReference type="Gene3D" id="3.40.50.2300">
    <property type="match status" value="1"/>
</dbReference>
<evidence type="ECO:0000313" key="3">
    <source>
        <dbReference type="EMBL" id="KAK3329622.1"/>
    </source>
</evidence>
<reference evidence="3" key="1">
    <citation type="journal article" date="2023" name="Mol. Phylogenet. Evol.">
        <title>Genome-scale phylogeny and comparative genomics of the fungal order Sordariales.</title>
        <authorList>
            <person name="Hensen N."/>
            <person name="Bonometti L."/>
            <person name="Westerberg I."/>
            <person name="Brannstrom I.O."/>
            <person name="Guillou S."/>
            <person name="Cros-Aarteil S."/>
            <person name="Calhoun S."/>
            <person name="Haridas S."/>
            <person name="Kuo A."/>
            <person name="Mondo S."/>
            <person name="Pangilinan J."/>
            <person name="Riley R."/>
            <person name="LaButti K."/>
            <person name="Andreopoulos B."/>
            <person name="Lipzen A."/>
            <person name="Chen C."/>
            <person name="Yan M."/>
            <person name="Daum C."/>
            <person name="Ng V."/>
            <person name="Clum A."/>
            <person name="Steindorff A."/>
            <person name="Ohm R.A."/>
            <person name="Martin F."/>
            <person name="Silar P."/>
            <person name="Natvig D.O."/>
            <person name="Lalanne C."/>
            <person name="Gautier V."/>
            <person name="Ament-Velasquez S.L."/>
            <person name="Kruys A."/>
            <person name="Hutchinson M.I."/>
            <person name="Powell A.J."/>
            <person name="Barry K."/>
            <person name="Miller A.N."/>
            <person name="Grigoriev I.V."/>
            <person name="Debuchy R."/>
            <person name="Gladieux P."/>
            <person name="Hiltunen Thoren M."/>
            <person name="Johannesson H."/>
        </authorList>
    </citation>
    <scope>NUCLEOTIDE SEQUENCE</scope>
    <source>
        <strain evidence="3">CBS 118394</strain>
    </source>
</reference>
<dbReference type="SMART" id="SM01163">
    <property type="entry name" value="DUF1785"/>
    <property type="match status" value="1"/>
</dbReference>
<accession>A0AAE0IRG2</accession>
<dbReference type="EMBL" id="JAUEDM010000001">
    <property type="protein sequence ID" value="KAK3329622.1"/>
    <property type="molecule type" value="Genomic_DNA"/>
</dbReference>
<dbReference type="InterPro" id="IPR036085">
    <property type="entry name" value="PAZ_dom_sf"/>
</dbReference>
<feature type="compositionally biased region" description="Polar residues" evidence="1">
    <location>
        <begin position="53"/>
        <end position="69"/>
    </location>
</feature>
<dbReference type="InterPro" id="IPR032474">
    <property type="entry name" value="Argonaute_N"/>
</dbReference>
<keyword evidence="4" id="KW-1185">Reference proteome</keyword>
<dbReference type="Proteomes" id="UP001283341">
    <property type="component" value="Unassembled WGS sequence"/>
</dbReference>
<dbReference type="PROSITE" id="PS50822">
    <property type="entry name" value="PIWI"/>
    <property type="match status" value="1"/>
</dbReference>
<dbReference type="Pfam" id="PF08699">
    <property type="entry name" value="ArgoL1"/>
    <property type="match status" value="1"/>
</dbReference>
<dbReference type="Pfam" id="PF02171">
    <property type="entry name" value="Piwi"/>
    <property type="match status" value="1"/>
</dbReference>
<dbReference type="InterPro" id="IPR014811">
    <property type="entry name" value="ArgoL1"/>
</dbReference>
<dbReference type="SUPFAM" id="SSF101690">
    <property type="entry name" value="PAZ domain"/>
    <property type="match status" value="1"/>
</dbReference>
<dbReference type="SUPFAM" id="SSF53098">
    <property type="entry name" value="Ribonuclease H-like"/>
    <property type="match status" value="1"/>
</dbReference>
<name>A0AAE0IRG2_9PEZI</name>
<dbReference type="Gene3D" id="2.170.260.10">
    <property type="entry name" value="paz domain"/>
    <property type="match status" value="1"/>
</dbReference>
<dbReference type="InterPro" id="IPR012337">
    <property type="entry name" value="RNaseH-like_sf"/>
</dbReference>